<dbReference type="InterPro" id="IPR012132">
    <property type="entry name" value="GMC_OxRdtase"/>
</dbReference>
<feature type="active site" description="Proton acceptor" evidence="2">
    <location>
        <position position="600"/>
    </location>
</feature>
<sequence length="622" mass="67015">MIPQLKHCVTGLILHLVFLSGALATPSFRGQPLTDESQLLATYDYVIIGAGVSGLTVANRLSENPNLDILVIEAGEFDKNEDYIVIPGLAGGAIGTIYDWNLTYATNSDINNRTLSIPQGKAVGGSSLLNRMVFDRGSSADYNRWKKLGNPGWGWTNLLPYFKKSEKFTAPADSIVDEWNISYDPSVHGTRGHVQSSYSPWIWPSTKHFIRAIASLGVRFPRDGASGDAVGGYFVPHNQDPASVSRSDAASAYWDTAYNRPKLHLITGRKATRLISKATRNGPIVTGVEIAISAQSSRKIVHVVREVILAAGAIHTPQILQLSGIGDPATLSRLNIPSVANVPGVGRNFQDHLYVPVVFSFDFPLTSTNLTSNSTFAAESLSLYHTKGTGPYADATGDFLTFLPARNFTTKAHSLRATTLRQGSDTYLEPDTPLGVRRGYSAQHTLLANGLVAADEAQIEILWADGTFVVGLEHPLSRGSVRLASSDPFAPPLAAPAYLRNPIDIQILVEAIKYIREIARTSSLTPFNPVELVPGAQVNSDGALEAYVRGAADTLFHPAGTCSVGQYALGGVVNQDFRVYNVGRLRVVDASVFPMLPATHIQSSVYAVAEKAAAAIMSSWKD</sequence>
<dbReference type="Gene3D" id="3.50.50.60">
    <property type="entry name" value="FAD/NAD(P)-binding domain"/>
    <property type="match status" value="1"/>
</dbReference>
<feature type="signal peptide" evidence="5">
    <location>
        <begin position="1"/>
        <end position="24"/>
    </location>
</feature>
<gene>
    <name evidence="8" type="ORF">FE257_000771</name>
</gene>
<dbReference type="Gene3D" id="3.30.560.10">
    <property type="entry name" value="Glucose Oxidase, domain 3"/>
    <property type="match status" value="1"/>
</dbReference>
<evidence type="ECO:0000313" key="8">
    <source>
        <dbReference type="EMBL" id="KAF9885040.1"/>
    </source>
</evidence>
<dbReference type="GO" id="GO:0044550">
    <property type="term" value="P:secondary metabolite biosynthetic process"/>
    <property type="evidence" value="ECO:0007669"/>
    <property type="project" value="TreeGrafter"/>
</dbReference>
<feature type="chain" id="PRO_5042216927" description="Glucose-methanol-choline oxidoreductase N-terminal domain-containing protein" evidence="5">
    <location>
        <begin position="25"/>
        <end position="622"/>
    </location>
</feature>
<dbReference type="PIRSF" id="PIRSF000137">
    <property type="entry name" value="Alcohol_oxidase"/>
    <property type="match status" value="1"/>
</dbReference>
<dbReference type="PANTHER" id="PTHR11552:SF115">
    <property type="entry name" value="DEHYDROGENASE XPTC-RELATED"/>
    <property type="match status" value="1"/>
</dbReference>
<dbReference type="InterPro" id="IPR036188">
    <property type="entry name" value="FAD/NAD-bd_sf"/>
</dbReference>
<feature type="domain" description="Glucose-methanol-choline oxidoreductase N-terminal" evidence="7">
    <location>
        <begin position="312"/>
        <end position="326"/>
    </location>
</feature>
<dbReference type="SUPFAM" id="SSF54373">
    <property type="entry name" value="FAD-linked reductases, C-terminal domain"/>
    <property type="match status" value="1"/>
</dbReference>
<name>A0AAD4GQ33_ASPNN</name>
<dbReference type="EMBL" id="VCAU01000105">
    <property type="protein sequence ID" value="KAF9885040.1"/>
    <property type="molecule type" value="Genomic_DNA"/>
</dbReference>
<comment type="caution">
    <text evidence="8">The sequence shown here is derived from an EMBL/GenBank/DDBJ whole genome shotgun (WGS) entry which is preliminary data.</text>
</comment>
<dbReference type="InterPro" id="IPR000172">
    <property type="entry name" value="GMC_OxRdtase_N"/>
</dbReference>
<feature type="binding site" evidence="3">
    <location>
        <begin position="130"/>
        <end position="133"/>
    </location>
    <ligand>
        <name>FAD</name>
        <dbReference type="ChEBI" id="CHEBI:57692"/>
    </ligand>
</feature>
<feature type="active site" description="Proton donor" evidence="2">
    <location>
        <position position="557"/>
    </location>
</feature>
<dbReference type="Pfam" id="PF05199">
    <property type="entry name" value="GMC_oxred_C"/>
    <property type="match status" value="1"/>
</dbReference>
<accession>A0AAD4GQ33</accession>
<proteinExistence type="inferred from homology"/>
<dbReference type="AlphaFoldDB" id="A0AAD4GQ33"/>
<protein>
    <recommendedName>
        <fullName evidence="6 7">Glucose-methanol-choline oxidoreductase N-terminal domain-containing protein</fullName>
    </recommendedName>
</protein>
<keyword evidence="5" id="KW-0732">Signal</keyword>
<reference evidence="8" key="1">
    <citation type="journal article" date="2019" name="Beilstein J. Org. Chem.">
        <title>Nanangenines: drimane sesquiterpenoids as the dominant metabolite cohort of a novel Australian fungus, Aspergillus nanangensis.</title>
        <authorList>
            <person name="Lacey H.J."/>
            <person name="Gilchrist C.L.M."/>
            <person name="Crombie A."/>
            <person name="Kalaitzis J.A."/>
            <person name="Vuong D."/>
            <person name="Rutledge P.J."/>
            <person name="Turner P."/>
            <person name="Pitt J.I."/>
            <person name="Lacey E."/>
            <person name="Chooi Y.H."/>
            <person name="Piggott A.M."/>
        </authorList>
    </citation>
    <scope>NUCLEOTIDE SEQUENCE</scope>
    <source>
        <strain evidence="8">MST-FP2251</strain>
    </source>
</reference>
<dbReference type="PANTHER" id="PTHR11552">
    <property type="entry name" value="GLUCOSE-METHANOL-CHOLINE GMC OXIDOREDUCTASE"/>
    <property type="match status" value="1"/>
</dbReference>
<dbReference type="PROSITE" id="PS00624">
    <property type="entry name" value="GMC_OXRED_2"/>
    <property type="match status" value="1"/>
</dbReference>
<dbReference type="GO" id="GO:0016614">
    <property type="term" value="F:oxidoreductase activity, acting on CH-OH group of donors"/>
    <property type="evidence" value="ECO:0007669"/>
    <property type="project" value="InterPro"/>
</dbReference>
<dbReference type="Proteomes" id="UP001194746">
    <property type="component" value="Unassembled WGS sequence"/>
</dbReference>
<dbReference type="InterPro" id="IPR007867">
    <property type="entry name" value="GMC_OxRtase_C"/>
</dbReference>
<keyword evidence="3 4" id="KW-0274">FAD</keyword>
<keyword evidence="9" id="KW-1185">Reference proteome</keyword>
<evidence type="ECO:0000256" key="1">
    <source>
        <dbReference type="ARBA" id="ARBA00010790"/>
    </source>
</evidence>
<evidence type="ECO:0000256" key="3">
    <source>
        <dbReference type="PIRSR" id="PIRSR000137-2"/>
    </source>
</evidence>
<keyword evidence="4" id="KW-0285">Flavoprotein</keyword>
<comment type="similarity">
    <text evidence="1 4">Belongs to the GMC oxidoreductase family.</text>
</comment>
<evidence type="ECO:0000259" key="7">
    <source>
        <dbReference type="PROSITE" id="PS00624"/>
    </source>
</evidence>
<evidence type="ECO:0000256" key="2">
    <source>
        <dbReference type="PIRSR" id="PIRSR000137-1"/>
    </source>
</evidence>
<dbReference type="SUPFAM" id="SSF51905">
    <property type="entry name" value="FAD/NAD(P)-binding domain"/>
    <property type="match status" value="1"/>
</dbReference>
<evidence type="ECO:0000256" key="5">
    <source>
        <dbReference type="SAM" id="SignalP"/>
    </source>
</evidence>
<evidence type="ECO:0000313" key="9">
    <source>
        <dbReference type="Proteomes" id="UP001194746"/>
    </source>
</evidence>
<evidence type="ECO:0000256" key="4">
    <source>
        <dbReference type="RuleBase" id="RU003968"/>
    </source>
</evidence>
<evidence type="ECO:0000259" key="6">
    <source>
        <dbReference type="PROSITE" id="PS00623"/>
    </source>
</evidence>
<reference evidence="8" key="2">
    <citation type="submission" date="2020-02" db="EMBL/GenBank/DDBJ databases">
        <authorList>
            <person name="Gilchrist C.L.M."/>
            <person name="Chooi Y.-H."/>
        </authorList>
    </citation>
    <scope>NUCLEOTIDE SEQUENCE</scope>
    <source>
        <strain evidence="8">MST-FP2251</strain>
    </source>
</reference>
<comment type="cofactor">
    <cofactor evidence="3">
        <name>FAD</name>
        <dbReference type="ChEBI" id="CHEBI:57692"/>
    </cofactor>
</comment>
<dbReference type="GO" id="GO:0050660">
    <property type="term" value="F:flavin adenine dinucleotide binding"/>
    <property type="evidence" value="ECO:0007669"/>
    <property type="project" value="InterPro"/>
</dbReference>
<dbReference type="Pfam" id="PF00732">
    <property type="entry name" value="GMC_oxred_N"/>
    <property type="match status" value="1"/>
</dbReference>
<organism evidence="8 9">
    <name type="scientific">Aspergillus nanangensis</name>
    <dbReference type="NCBI Taxonomy" id="2582783"/>
    <lineage>
        <taxon>Eukaryota</taxon>
        <taxon>Fungi</taxon>
        <taxon>Dikarya</taxon>
        <taxon>Ascomycota</taxon>
        <taxon>Pezizomycotina</taxon>
        <taxon>Eurotiomycetes</taxon>
        <taxon>Eurotiomycetidae</taxon>
        <taxon>Eurotiales</taxon>
        <taxon>Aspergillaceae</taxon>
        <taxon>Aspergillus</taxon>
        <taxon>Aspergillus subgen. Circumdati</taxon>
    </lineage>
</organism>
<dbReference type="PROSITE" id="PS00623">
    <property type="entry name" value="GMC_OXRED_1"/>
    <property type="match status" value="1"/>
</dbReference>
<feature type="domain" description="Glucose-methanol-choline oxidoreductase N-terminal" evidence="6">
    <location>
        <begin position="120"/>
        <end position="143"/>
    </location>
</feature>